<feature type="signal peptide" evidence="1">
    <location>
        <begin position="1"/>
        <end position="28"/>
    </location>
</feature>
<comment type="caution">
    <text evidence="2">The sequence shown here is derived from an EMBL/GenBank/DDBJ whole genome shotgun (WGS) entry which is preliminary data.</text>
</comment>
<keyword evidence="3" id="KW-1185">Reference proteome</keyword>
<dbReference type="RefSeq" id="WP_114382246.1">
    <property type="nucleotide sequence ID" value="NZ_QPJD01000014.1"/>
</dbReference>
<evidence type="ECO:0000256" key="1">
    <source>
        <dbReference type="SAM" id="SignalP"/>
    </source>
</evidence>
<evidence type="ECO:0008006" key="4">
    <source>
        <dbReference type="Google" id="ProtNLM"/>
    </source>
</evidence>
<feature type="chain" id="PRO_5017027094" description="Glycosyltransferase" evidence="1">
    <location>
        <begin position="29"/>
        <end position="220"/>
    </location>
</feature>
<keyword evidence="1" id="KW-0732">Signal</keyword>
<name>A0A368VMZ2_9BACL</name>
<evidence type="ECO:0000313" key="3">
    <source>
        <dbReference type="Proteomes" id="UP000252415"/>
    </source>
</evidence>
<reference evidence="2 3" key="1">
    <citation type="submission" date="2018-07" db="EMBL/GenBank/DDBJ databases">
        <title>Genomic Encyclopedia of Type Strains, Phase III (KMG-III): the genomes of soil and plant-associated and newly described type strains.</title>
        <authorList>
            <person name="Whitman W."/>
        </authorList>
    </citation>
    <scope>NUCLEOTIDE SEQUENCE [LARGE SCALE GENOMIC DNA]</scope>
    <source>
        <strain evidence="2 3">CECT 7506</strain>
    </source>
</reference>
<proteinExistence type="predicted"/>
<dbReference type="EMBL" id="QPJD01000014">
    <property type="protein sequence ID" value="RCW43089.1"/>
    <property type="molecule type" value="Genomic_DNA"/>
</dbReference>
<protein>
    <recommendedName>
        <fullName evidence="4">Glycosyltransferase</fullName>
    </recommendedName>
</protein>
<dbReference type="Proteomes" id="UP000252415">
    <property type="component" value="Unassembled WGS sequence"/>
</dbReference>
<accession>A0A368VMZ2</accession>
<dbReference type="AlphaFoldDB" id="A0A368VMZ2"/>
<evidence type="ECO:0000313" key="2">
    <source>
        <dbReference type="EMBL" id="RCW43089.1"/>
    </source>
</evidence>
<organism evidence="2 3">
    <name type="scientific">Paenibacillus prosopidis</name>
    <dbReference type="NCBI Taxonomy" id="630520"/>
    <lineage>
        <taxon>Bacteria</taxon>
        <taxon>Bacillati</taxon>
        <taxon>Bacillota</taxon>
        <taxon>Bacilli</taxon>
        <taxon>Bacillales</taxon>
        <taxon>Paenibacillaceae</taxon>
        <taxon>Paenibacillus</taxon>
    </lineage>
</organism>
<gene>
    <name evidence="2" type="ORF">DFP97_114154</name>
</gene>
<dbReference type="OrthoDB" id="2603324at2"/>
<sequence>MKSKLFKLGLLGIALTLIMSLAPMRAVAAENDHNHTHEQCLSPSMVQLKGDMRKLWIDHVIWTRSYIVSNLAGLLDQEQVLARLLKNQKDIGNAIKPYYGEAAGNKLTELLTDHIVIAGKIVNAAKSGNQADLEKFNKAWYKNADDIAKFLSSANPNWTHKQLKEQLDIHLQLLADDVAARLAKNWEADIMVFDKAENHIIMLADILTDGIVKQFPDRFK</sequence>